<dbReference type="GO" id="GO:0016874">
    <property type="term" value="F:ligase activity"/>
    <property type="evidence" value="ECO:0007669"/>
    <property type="project" value="UniProtKB-UniRule"/>
</dbReference>
<evidence type="ECO:0000256" key="1">
    <source>
        <dbReference type="ARBA" id="ARBA00022598"/>
    </source>
</evidence>
<dbReference type="Pfam" id="PF10079">
    <property type="entry name" value="Rossmann-like_BshC"/>
    <property type="match status" value="1"/>
</dbReference>
<evidence type="ECO:0000313" key="6">
    <source>
        <dbReference type="Proteomes" id="UP000006056"/>
    </source>
</evidence>
<dbReference type="HOGENOM" id="CLU_022249_1_0_0"/>
<dbReference type="Proteomes" id="UP000006056">
    <property type="component" value="Chromosome"/>
</dbReference>
<dbReference type="NCBIfam" id="TIGR03998">
    <property type="entry name" value="thiol_BshC"/>
    <property type="match status" value="1"/>
</dbReference>
<dbReference type="InterPro" id="IPR011199">
    <property type="entry name" value="Bacillithiol_biosynth_BshC"/>
</dbReference>
<reference evidence="5 6" key="1">
    <citation type="submission" date="2012-06" db="EMBL/GenBank/DDBJ databases">
        <title>Complete genome of Terriglobus roseus DSM 18391.</title>
        <authorList>
            <consortium name="US DOE Joint Genome Institute (JGI-PGF)"/>
            <person name="Lucas S."/>
            <person name="Copeland A."/>
            <person name="Lapidus A."/>
            <person name="Glavina del Rio T."/>
            <person name="Dalin E."/>
            <person name="Tice H."/>
            <person name="Bruce D."/>
            <person name="Goodwin L."/>
            <person name="Pitluck S."/>
            <person name="Peters L."/>
            <person name="Mikhailova N."/>
            <person name="Munk A.C.C."/>
            <person name="Kyrpides N."/>
            <person name="Mavromatis K."/>
            <person name="Ivanova N."/>
            <person name="Brettin T."/>
            <person name="Detter J.C."/>
            <person name="Han C."/>
            <person name="Larimer F."/>
            <person name="Land M."/>
            <person name="Hauser L."/>
            <person name="Markowitz V."/>
            <person name="Cheng J.-F."/>
            <person name="Hugenholtz P."/>
            <person name="Woyke T."/>
            <person name="Wu D."/>
            <person name="Brambilla E."/>
            <person name="Klenk H.-P."/>
            <person name="Eisen J.A."/>
        </authorList>
    </citation>
    <scope>NUCLEOTIDE SEQUENCE [LARGE SCALE GENOMIC DNA]</scope>
    <source>
        <strain evidence="6">DSM 18391 / NRRL B-41598 / KBS 63</strain>
    </source>
</reference>
<dbReference type="STRING" id="926566.Terro_3545"/>
<dbReference type="KEGG" id="trs:Terro_3545"/>
<evidence type="ECO:0000256" key="2">
    <source>
        <dbReference type="HAMAP-Rule" id="MF_01867"/>
    </source>
</evidence>
<gene>
    <name evidence="2" type="primary">bshC</name>
    <name evidence="5" type="ordered locus">Terro_3545</name>
</gene>
<dbReference type="EC" id="6.-.-.-" evidence="2"/>
<dbReference type="Pfam" id="PF24850">
    <property type="entry name" value="CC_BshC"/>
    <property type="match status" value="1"/>
</dbReference>
<dbReference type="InterPro" id="IPR055398">
    <property type="entry name" value="Rossmann-like_BshC"/>
</dbReference>
<comment type="similarity">
    <text evidence="2">Belongs to the BshC family.</text>
</comment>
<feature type="domain" description="Bacillithiol biosynthesis BshC C-terminal coiled-coil" evidence="4">
    <location>
        <begin position="383"/>
        <end position="538"/>
    </location>
</feature>
<protein>
    <recommendedName>
        <fullName evidence="2">Putative cysteine ligase BshC</fullName>
        <ecNumber evidence="2">6.-.-.-</ecNumber>
    </recommendedName>
</protein>
<evidence type="ECO:0000313" key="5">
    <source>
        <dbReference type="EMBL" id="AFL89759.1"/>
    </source>
</evidence>
<keyword evidence="6" id="KW-1185">Reference proteome</keyword>
<evidence type="ECO:0000259" key="4">
    <source>
        <dbReference type="Pfam" id="PF24850"/>
    </source>
</evidence>
<accession>I3ZKJ1</accession>
<dbReference type="OrthoDB" id="9765151at2"/>
<keyword evidence="1 2" id="KW-0436">Ligase</keyword>
<evidence type="ECO:0000259" key="3">
    <source>
        <dbReference type="Pfam" id="PF10079"/>
    </source>
</evidence>
<dbReference type="eggNOG" id="COG4365">
    <property type="taxonomic scope" value="Bacteria"/>
</dbReference>
<organism evidence="5 6">
    <name type="scientific">Terriglobus roseus (strain DSM 18391 / NRRL B-41598 / KBS 63)</name>
    <dbReference type="NCBI Taxonomy" id="926566"/>
    <lineage>
        <taxon>Bacteria</taxon>
        <taxon>Pseudomonadati</taxon>
        <taxon>Acidobacteriota</taxon>
        <taxon>Terriglobia</taxon>
        <taxon>Terriglobales</taxon>
        <taxon>Acidobacteriaceae</taxon>
        <taxon>Terriglobus</taxon>
    </lineage>
</organism>
<dbReference type="RefSeq" id="WP_014787020.1">
    <property type="nucleotide sequence ID" value="NC_018014.1"/>
</dbReference>
<dbReference type="HAMAP" id="MF_01867">
    <property type="entry name" value="BshC"/>
    <property type="match status" value="1"/>
</dbReference>
<dbReference type="AlphaFoldDB" id="I3ZKJ1"/>
<sequence length="541" mass="59325">MSVECYPITVLPHLAKLFREYTELRTAPADAAVRRFYASSPFDERWKQGTKPSLQPDRKLLVDTLTEQVVGFGAGESTFANLDKLRDGARAVVTGQQVGLFGGPLLTLLKAATAIRKAQVASAAGVPHVPVFWMATEDHDLDEVNQVALLGKHGIETLRSTFPEHKQQPVGDLKLGPQIEAVVAEAEELLAYAPITELLRATYTPSDTLASAFGKFLTGVFREHGLIVIDASTRAFHAMGSPVLRYAIEHADELHAAVMTRGAELASAGYSSQVLVNDDSSLLFVVDDHGQRMPLRRPKQVSGERAWKAGNRDYTTEELLAILETTPERLSPNALLRPVFQDSILPTSSYIGGPAEIAYFAQCRPVFEAILGEATPVLPRLSATLVPPAIRTVMDRHELSLRDAMVTSDELSQRLAARAMPIEGKRKIAAAGNALDEELKSVEHWMAAMDANLGKSAGVAASKMRYQMNRLRRLAANWQLEREAHLRKHADAITLNLFPKGIVQERLLAGIQLLALSREDLATMLVENAEQDCPGHRVFDI</sequence>
<dbReference type="EMBL" id="CP003379">
    <property type="protein sequence ID" value="AFL89759.1"/>
    <property type="molecule type" value="Genomic_DNA"/>
</dbReference>
<dbReference type="InterPro" id="IPR055399">
    <property type="entry name" value="CC_BshC"/>
</dbReference>
<feature type="domain" description="Bacillithiol biosynthesis BshC N-terminal Rossmann-like" evidence="3">
    <location>
        <begin position="3"/>
        <end position="381"/>
    </location>
</feature>
<name>I3ZKJ1_TERRK</name>
<dbReference type="PIRSF" id="PIRSF012535">
    <property type="entry name" value="UCP012535"/>
    <property type="match status" value="1"/>
</dbReference>
<proteinExistence type="inferred from homology"/>